<dbReference type="InterPro" id="IPR049975">
    <property type="entry name" value="SAV_915-like_dom"/>
</dbReference>
<name>A0A1I3DVP1_9ACTN</name>
<protein>
    <recommendedName>
        <fullName evidence="3">SseB protein N-terminal domain-containing protein</fullName>
    </recommendedName>
</protein>
<sequence length="80" mass="9221">MQEASGAEALYRTTQDGRSALLVYSALDRLHACCGEEQPWFGLPTDELQRLYDVRPFDVVRTDVYVPEERREPTPPRPVR</sequence>
<organism evidence="1 2">
    <name type="scientific">Nocardioides psychrotolerans</name>
    <dbReference type="NCBI Taxonomy" id="1005945"/>
    <lineage>
        <taxon>Bacteria</taxon>
        <taxon>Bacillati</taxon>
        <taxon>Actinomycetota</taxon>
        <taxon>Actinomycetes</taxon>
        <taxon>Propionibacteriales</taxon>
        <taxon>Nocardioidaceae</taxon>
        <taxon>Nocardioides</taxon>
    </lineage>
</organism>
<dbReference type="AlphaFoldDB" id="A0A1I3DVP1"/>
<dbReference type="STRING" id="1005945.SAMN05216561_103106"/>
<reference evidence="1 2" key="1">
    <citation type="submission" date="2016-10" db="EMBL/GenBank/DDBJ databases">
        <authorList>
            <person name="de Groot N.N."/>
        </authorList>
    </citation>
    <scope>NUCLEOTIDE SEQUENCE [LARGE SCALE GENOMIC DNA]</scope>
    <source>
        <strain evidence="1 2">CGMCC 1.11156</strain>
    </source>
</reference>
<dbReference type="RefSeq" id="WP_218031289.1">
    <property type="nucleotide sequence ID" value="NZ_BKAF01000020.1"/>
</dbReference>
<evidence type="ECO:0000313" key="2">
    <source>
        <dbReference type="Proteomes" id="UP000198649"/>
    </source>
</evidence>
<gene>
    <name evidence="1" type="ORF">SAMN05216561_103106</name>
</gene>
<accession>A0A1I3DVP1</accession>
<dbReference type="NCBIfam" id="NF042914">
    <property type="entry name" value="SAV915_dom"/>
    <property type="match status" value="1"/>
</dbReference>
<keyword evidence="2" id="KW-1185">Reference proteome</keyword>
<dbReference type="Proteomes" id="UP000198649">
    <property type="component" value="Unassembled WGS sequence"/>
</dbReference>
<proteinExistence type="predicted"/>
<evidence type="ECO:0008006" key="3">
    <source>
        <dbReference type="Google" id="ProtNLM"/>
    </source>
</evidence>
<dbReference type="EMBL" id="FOQG01000003">
    <property type="protein sequence ID" value="SFH90814.1"/>
    <property type="molecule type" value="Genomic_DNA"/>
</dbReference>
<evidence type="ECO:0000313" key="1">
    <source>
        <dbReference type="EMBL" id="SFH90814.1"/>
    </source>
</evidence>